<name>A0A9D4YUZ8_CHLVU</name>
<reference evidence="2" key="1">
    <citation type="journal article" date="2019" name="Plant J.">
        <title>Chlorella vulgaris genome assembly and annotation reveals the molecular basis for metabolic acclimation to high light conditions.</title>
        <authorList>
            <person name="Cecchin M."/>
            <person name="Marcolungo L."/>
            <person name="Rossato M."/>
            <person name="Girolomoni L."/>
            <person name="Cosentino E."/>
            <person name="Cuine S."/>
            <person name="Li-Beisson Y."/>
            <person name="Delledonne M."/>
            <person name="Ballottari M."/>
        </authorList>
    </citation>
    <scope>NUCLEOTIDE SEQUENCE</scope>
    <source>
        <strain evidence="2">211/11P</strain>
    </source>
</reference>
<organism evidence="2 3">
    <name type="scientific">Chlorella vulgaris</name>
    <name type="common">Green alga</name>
    <dbReference type="NCBI Taxonomy" id="3077"/>
    <lineage>
        <taxon>Eukaryota</taxon>
        <taxon>Viridiplantae</taxon>
        <taxon>Chlorophyta</taxon>
        <taxon>core chlorophytes</taxon>
        <taxon>Trebouxiophyceae</taxon>
        <taxon>Chlorellales</taxon>
        <taxon>Chlorellaceae</taxon>
        <taxon>Chlorella clade</taxon>
        <taxon>Chlorella</taxon>
    </lineage>
</organism>
<proteinExistence type="predicted"/>
<feature type="region of interest" description="Disordered" evidence="1">
    <location>
        <begin position="1"/>
        <end position="151"/>
    </location>
</feature>
<evidence type="ECO:0000313" key="3">
    <source>
        <dbReference type="Proteomes" id="UP001055712"/>
    </source>
</evidence>
<dbReference type="Proteomes" id="UP001055712">
    <property type="component" value="Unassembled WGS sequence"/>
</dbReference>
<reference evidence="2" key="2">
    <citation type="submission" date="2020-11" db="EMBL/GenBank/DDBJ databases">
        <authorList>
            <person name="Cecchin M."/>
            <person name="Marcolungo L."/>
            <person name="Rossato M."/>
            <person name="Girolomoni L."/>
            <person name="Cosentino E."/>
            <person name="Cuine S."/>
            <person name="Li-Beisson Y."/>
            <person name="Delledonne M."/>
            <person name="Ballottari M."/>
        </authorList>
    </citation>
    <scope>NUCLEOTIDE SEQUENCE</scope>
    <source>
        <strain evidence="2">211/11P</strain>
        <tissue evidence="2">Whole cell</tissue>
    </source>
</reference>
<dbReference type="AlphaFoldDB" id="A0A9D4YUZ8"/>
<evidence type="ECO:0000256" key="1">
    <source>
        <dbReference type="SAM" id="MobiDB-lite"/>
    </source>
</evidence>
<gene>
    <name evidence="2" type="ORF">D9Q98_010272</name>
</gene>
<sequence>MNDHRNALQPSESLEVDRQEDEASSQVETAARDASTPLAEASDRATEPEAADIEQPPAAAVTEADSQQGEPQQGRKEQQAAASRPATATDTPSQDPACPADESSSAAALESTATELPPTGPAAAKEAPASDPTTTSGAASTNGDTGGGSAISSAAAAASASAALEPGAAAQGKAAARPAIVSKPAKQRLTFSASPKCLEGMPRIAARTDYSHSRVRVRQILQDNLVLVKRLGEIARKPPAHEKGQAQLDRFRVNVATSSAARRRTAAKEVMGQNMRIYRRLQEVKPSKAVARQQHDKDFAAHKRMLAALALGRRGASGSCVAA</sequence>
<evidence type="ECO:0000313" key="2">
    <source>
        <dbReference type="EMBL" id="KAI3427355.1"/>
    </source>
</evidence>
<comment type="caution">
    <text evidence="2">The sequence shown here is derived from an EMBL/GenBank/DDBJ whole genome shotgun (WGS) entry which is preliminary data.</text>
</comment>
<dbReference type="EMBL" id="SIDB01000010">
    <property type="protein sequence ID" value="KAI3427355.1"/>
    <property type="molecule type" value="Genomic_DNA"/>
</dbReference>
<accession>A0A9D4YUZ8</accession>
<dbReference type="OrthoDB" id="515313at2759"/>
<feature type="compositionally biased region" description="Low complexity" evidence="1">
    <location>
        <begin position="102"/>
        <end position="116"/>
    </location>
</feature>
<feature type="compositionally biased region" description="Polar residues" evidence="1">
    <location>
        <begin position="131"/>
        <end position="143"/>
    </location>
</feature>
<keyword evidence="3" id="KW-1185">Reference proteome</keyword>
<protein>
    <submittedName>
        <fullName evidence="2">Uncharacterized protein</fullName>
    </submittedName>
</protein>